<name>A0A1I7TEW3_9PELO</name>
<keyword evidence="1" id="KW-1185">Reference proteome</keyword>
<dbReference type="Proteomes" id="UP000095282">
    <property type="component" value="Unplaced"/>
</dbReference>
<organism evidence="1 2">
    <name type="scientific">Caenorhabditis tropicalis</name>
    <dbReference type="NCBI Taxonomy" id="1561998"/>
    <lineage>
        <taxon>Eukaryota</taxon>
        <taxon>Metazoa</taxon>
        <taxon>Ecdysozoa</taxon>
        <taxon>Nematoda</taxon>
        <taxon>Chromadorea</taxon>
        <taxon>Rhabditida</taxon>
        <taxon>Rhabditina</taxon>
        <taxon>Rhabditomorpha</taxon>
        <taxon>Rhabditoidea</taxon>
        <taxon>Rhabditidae</taxon>
        <taxon>Peloderinae</taxon>
        <taxon>Caenorhabditis</taxon>
    </lineage>
</organism>
<accession>A0A1I7TEW3</accession>
<proteinExistence type="predicted"/>
<evidence type="ECO:0000313" key="1">
    <source>
        <dbReference type="Proteomes" id="UP000095282"/>
    </source>
</evidence>
<evidence type="ECO:0000313" key="2">
    <source>
        <dbReference type="WBParaSite" id="Csp11.Scaffold596.g5261.t1"/>
    </source>
</evidence>
<reference evidence="2" key="1">
    <citation type="submission" date="2016-11" db="UniProtKB">
        <authorList>
            <consortium name="WormBaseParasite"/>
        </authorList>
    </citation>
    <scope>IDENTIFICATION</scope>
</reference>
<protein>
    <submittedName>
        <fullName evidence="2">Uncharacterized protein</fullName>
    </submittedName>
</protein>
<sequence length="67" mass="7886">MTFKVNFDSTLLLTSTFKRCRTYQQTMSKYLVAEYDDDFRCQQRVIHMEKSTTDEADEIALESGNAY</sequence>
<dbReference type="AlphaFoldDB" id="A0A1I7TEW3"/>
<dbReference type="WBParaSite" id="Csp11.Scaffold596.g5261.t1">
    <property type="protein sequence ID" value="Csp11.Scaffold596.g5261.t1"/>
    <property type="gene ID" value="Csp11.Scaffold596.g5261"/>
</dbReference>